<evidence type="ECO:0008006" key="3">
    <source>
        <dbReference type="Google" id="ProtNLM"/>
    </source>
</evidence>
<reference evidence="1 2" key="1">
    <citation type="submission" date="2018-05" db="EMBL/GenBank/DDBJ databases">
        <title>Complete genome sequence of Flagellimonas aquimarina ECD12 isolated from seaweed Ecklonia cava.</title>
        <authorList>
            <person name="Choi S."/>
            <person name="Seong C."/>
        </authorList>
    </citation>
    <scope>NUCLEOTIDE SEQUENCE [LARGE SCALE GENOMIC DNA]</scope>
    <source>
        <strain evidence="1 2">ECD12</strain>
    </source>
</reference>
<keyword evidence="2" id="KW-1185">Reference proteome</keyword>
<gene>
    <name evidence="1" type="ORF">DKG77_08010</name>
</gene>
<accession>A0A316KZF3</accession>
<organism evidence="1 2">
    <name type="scientific">Flagellimonas aquimarina</name>
    <dbReference type="NCBI Taxonomy" id="2201895"/>
    <lineage>
        <taxon>Bacteria</taxon>
        <taxon>Pseudomonadati</taxon>
        <taxon>Bacteroidota</taxon>
        <taxon>Flavobacteriia</taxon>
        <taxon>Flavobacteriales</taxon>
        <taxon>Flavobacteriaceae</taxon>
        <taxon>Flagellimonas</taxon>
    </lineage>
</organism>
<proteinExistence type="predicted"/>
<dbReference type="Proteomes" id="UP000245762">
    <property type="component" value="Unassembled WGS sequence"/>
</dbReference>
<name>A0A316KZF3_9FLAO</name>
<dbReference type="RefSeq" id="WP_109661987.1">
    <property type="nucleotide sequence ID" value="NZ_QGEG01000002.1"/>
</dbReference>
<comment type="caution">
    <text evidence="1">The sequence shown here is derived from an EMBL/GenBank/DDBJ whole genome shotgun (WGS) entry which is preliminary data.</text>
</comment>
<protein>
    <recommendedName>
        <fullName evidence="3">Four helix bundle protein</fullName>
    </recommendedName>
</protein>
<dbReference type="AlphaFoldDB" id="A0A316KZF3"/>
<dbReference type="OrthoDB" id="1443689at2"/>
<sequence length="133" mass="15435">MERNSLNSLGVYRKSLALRDLSEAVASYFSCNRDMLSLRKYDSIRNDITQSLMTDAVLITKEVEQAALSNSYSVRMKSLTFINIMTRNILAYCNGLERDGVKEKEYLNLLRKEIKVFRGSFKKWRKSFQNGND</sequence>
<evidence type="ECO:0000313" key="2">
    <source>
        <dbReference type="Proteomes" id="UP000245762"/>
    </source>
</evidence>
<evidence type="ECO:0000313" key="1">
    <source>
        <dbReference type="EMBL" id="PWL38215.1"/>
    </source>
</evidence>
<dbReference type="EMBL" id="QGEG01000002">
    <property type="protein sequence ID" value="PWL38215.1"/>
    <property type="molecule type" value="Genomic_DNA"/>
</dbReference>